<dbReference type="InterPro" id="IPR002110">
    <property type="entry name" value="Ankyrin_rpt"/>
</dbReference>
<feature type="non-terminal residue" evidence="4">
    <location>
        <position position="1"/>
    </location>
</feature>
<evidence type="ECO:0000256" key="3">
    <source>
        <dbReference type="PROSITE-ProRule" id="PRU00023"/>
    </source>
</evidence>
<dbReference type="PANTHER" id="PTHR24198:SF165">
    <property type="entry name" value="ANKYRIN REPEAT-CONTAINING PROTEIN-RELATED"/>
    <property type="match status" value="1"/>
</dbReference>
<feature type="repeat" description="ANK" evidence="3">
    <location>
        <begin position="34"/>
        <end position="66"/>
    </location>
</feature>
<gene>
    <name evidence="4" type="ORF">DUNSADRAFT_9019</name>
</gene>
<name>A0ABQ7FSN3_DUNSA</name>
<keyword evidence="1" id="KW-0677">Repeat</keyword>
<evidence type="ECO:0000256" key="2">
    <source>
        <dbReference type="ARBA" id="ARBA00023043"/>
    </source>
</evidence>
<dbReference type="Proteomes" id="UP000815325">
    <property type="component" value="Unassembled WGS sequence"/>
</dbReference>
<accession>A0ABQ7FSN3</accession>
<dbReference type="Gene3D" id="1.25.40.20">
    <property type="entry name" value="Ankyrin repeat-containing domain"/>
    <property type="match status" value="1"/>
</dbReference>
<dbReference type="PROSITE" id="PS50297">
    <property type="entry name" value="ANK_REP_REGION"/>
    <property type="match status" value="2"/>
</dbReference>
<dbReference type="SUPFAM" id="SSF48403">
    <property type="entry name" value="Ankyrin repeat"/>
    <property type="match status" value="1"/>
</dbReference>
<proteinExistence type="predicted"/>
<protein>
    <submittedName>
        <fullName evidence="4">Ankyrin repeat-containing domain protein</fullName>
    </submittedName>
</protein>
<dbReference type="InterPro" id="IPR036770">
    <property type="entry name" value="Ankyrin_rpt-contain_sf"/>
</dbReference>
<dbReference type="PANTHER" id="PTHR24198">
    <property type="entry name" value="ANKYRIN REPEAT AND PROTEIN KINASE DOMAIN-CONTAINING PROTEIN"/>
    <property type="match status" value="1"/>
</dbReference>
<sequence>DGQTSLHLACSHDFLSVAQLLLERGSNANAVDAHGWTPLGIACKAGHRELAILLLEWGAKASLVPQGTQAQRLATELAEVTDLVAWKRLCDASETGDTSCASSLLDRGADINQATEVRGLQQAIILLSYDWMP</sequence>
<evidence type="ECO:0000313" key="5">
    <source>
        <dbReference type="Proteomes" id="UP000815325"/>
    </source>
</evidence>
<evidence type="ECO:0000313" key="4">
    <source>
        <dbReference type="EMBL" id="KAF5825525.1"/>
    </source>
</evidence>
<dbReference type="EMBL" id="MU072704">
    <property type="protein sequence ID" value="KAF5825525.1"/>
    <property type="molecule type" value="Genomic_DNA"/>
</dbReference>
<keyword evidence="2 3" id="KW-0040">ANK repeat</keyword>
<reference evidence="4" key="1">
    <citation type="submission" date="2017-08" db="EMBL/GenBank/DDBJ databases">
        <authorList>
            <person name="Polle J.E."/>
            <person name="Barry K."/>
            <person name="Cushman J."/>
            <person name="Schmutz J."/>
            <person name="Tran D."/>
            <person name="Hathwaick L.T."/>
            <person name="Yim W.C."/>
            <person name="Jenkins J."/>
            <person name="Mckie-Krisberg Z.M."/>
            <person name="Prochnik S."/>
            <person name="Lindquist E."/>
            <person name="Dockter R.B."/>
            <person name="Adam C."/>
            <person name="Molina H."/>
            <person name="Bunkerborg J."/>
            <person name="Jin E."/>
            <person name="Buchheim M."/>
            <person name="Magnuson J."/>
        </authorList>
    </citation>
    <scope>NUCLEOTIDE SEQUENCE</scope>
    <source>
        <strain evidence="4">CCAP 19/18</strain>
    </source>
</reference>
<dbReference type="PROSITE" id="PS50088">
    <property type="entry name" value="ANK_REPEAT"/>
    <property type="match status" value="2"/>
</dbReference>
<keyword evidence="5" id="KW-1185">Reference proteome</keyword>
<dbReference type="Pfam" id="PF12796">
    <property type="entry name" value="Ank_2"/>
    <property type="match status" value="1"/>
</dbReference>
<organism evidence="4 5">
    <name type="scientific">Dunaliella salina</name>
    <name type="common">Green alga</name>
    <name type="synonym">Protococcus salinus</name>
    <dbReference type="NCBI Taxonomy" id="3046"/>
    <lineage>
        <taxon>Eukaryota</taxon>
        <taxon>Viridiplantae</taxon>
        <taxon>Chlorophyta</taxon>
        <taxon>core chlorophytes</taxon>
        <taxon>Chlorophyceae</taxon>
        <taxon>CS clade</taxon>
        <taxon>Chlamydomonadales</taxon>
        <taxon>Dunaliellaceae</taxon>
        <taxon>Dunaliella</taxon>
    </lineage>
</organism>
<evidence type="ECO:0000256" key="1">
    <source>
        <dbReference type="ARBA" id="ARBA00022737"/>
    </source>
</evidence>
<dbReference type="SMART" id="SM00248">
    <property type="entry name" value="ANK"/>
    <property type="match status" value="3"/>
</dbReference>
<dbReference type="PRINTS" id="PR01415">
    <property type="entry name" value="ANKYRIN"/>
</dbReference>
<comment type="caution">
    <text evidence="4">The sequence shown here is derived from an EMBL/GenBank/DDBJ whole genome shotgun (WGS) entry which is preliminary data.</text>
</comment>
<feature type="repeat" description="ANK" evidence="3">
    <location>
        <begin position="1"/>
        <end position="33"/>
    </location>
</feature>